<dbReference type="Proteomes" id="UP001314263">
    <property type="component" value="Unassembled WGS sequence"/>
</dbReference>
<keyword evidence="1" id="KW-0479">Metal-binding</keyword>
<keyword evidence="4" id="KW-0276">Fatty acid metabolism</keyword>
<dbReference type="InterPro" id="IPR001246">
    <property type="entry name" value="LipOase_plant"/>
</dbReference>
<proteinExistence type="inferred from homology"/>
<evidence type="ECO:0000259" key="6">
    <source>
        <dbReference type="PROSITE" id="PS51393"/>
    </source>
</evidence>
<dbReference type="PROSITE" id="PS00081">
    <property type="entry name" value="LIPOXYGENASE_2"/>
    <property type="match status" value="1"/>
</dbReference>
<dbReference type="GO" id="GO:0006633">
    <property type="term" value="P:fatty acid biosynthetic process"/>
    <property type="evidence" value="ECO:0007669"/>
    <property type="project" value="UniProtKB-KW"/>
</dbReference>
<dbReference type="Pfam" id="PF00305">
    <property type="entry name" value="Lipoxygenase"/>
    <property type="match status" value="2"/>
</dbReference>
<protein>
    <recommendedName>
        <fullName evidence="4">Lipoxygenase</fullName>
        <ecNumber evidence="4">1.13.11.-</ecNumber>
    </recommendedName>
</protein>
<dbReference type="SUPFAM" id="SSF48484">
    <property type="entry name" value="Lipoxigenase"/>
    <property type="match status" value="1"/>
</dbReference>
<dbReference type="EMBL" id="CAUYUE010000016">
    <property type="protein sequence ID" value="CAK0787323.1"/>
    <property type="molecule type" value="Genomic_DNA"/>
</dbReference>
<dbReference type="InterPro" id="IPR013819">
    <property type="entry name" value="LipOase_C"/>
</dbReference>
<dbReference type="InterPro" id="IPR036226">
    <property type="entry name" value="LipOase_C_sf"/>
</dbReference>
<dbReference type="EC" id="1.13.11.-" evidence="4"/>
<dbReference type="Gene3D" id="3.10.450.60">
    <property type="match status" value="1"/>
</dbReference>
<comment type="caution">
    <text evidence="7">The sequence shown here is derived from an EMBL/GenBank/DDBJ whole genome shotgun (WGS) entry which is preliminary data.</text>
</comment>
<dbReference type="AlphaFoldDB" id="A0AAV1IJ11"/>
<evidence type="ECO:0000313" key="7">
    <source>
        <dbReference type="EMBL" id="CAK0787323.1"/>
    </source>
</evidence>
<evidence type="ECO:0000256" key="1">
    <source>
        <dbReference type="ARBA" id="ARBA00022723"/>
    </source>
</evidence>
<dbReference type="InterPro" id="IPR000907">
    <property type="entry name" value="LipOase"/>
</dbReference>
<keyword evidence="4" id="KW-0925">Oxylipin biosynthesis</keyword>
<comment type="similarity">
    <text evidence="4">Belongs to the lipoxygenase family.</text>
</comment>
<organism evidence="7 8">
    <name type="scientific">Coccomyxa viridis</name>
    <dbReference type="NCBI Taxonomy" id="1274662"/>
    <lineage>
        <taxon>Eukaryota</taxon>
        <taxon>Viridiplantae</taxon>
        <taxon>Chlorophyta</taxon>
        <taxon>core chlorophytes</taxon>
        <taxon>Trebouxiophyceae</taxon>
        <taxon>Trebouxiophyceae incertae sedis</taxon>
        <taxon>Coccomyxaceae</taxon>
        <taxon>Coccomyxa</taxon>
    </lineage>
</organism>
<dbReference type="GO" id="GO:0016702">
    <property type="term" value="F:oxidoreductase activity, acting on single donors with incorporation of molecular oxygen, incorporation of two atoms of oxygen"/>
    <property type="evidence" value="ECO:0007669"/>
    <property type="project" value="InterPro"/>
</dbReference>
<evidence type="ECO:0000313" key="8">
    <source>
        <dbReference type="Proteomes" id="UP001314263"/>
    </source>
</evidence>
<feature type="domain" description="Lipoxygenase" evidence="6">
    <location>
        <begin position="106"/>
        <end position="869"/>
    </location>
</feature>
<keyword evidence="8" id="KW-1185">Reference proteome</keyword>
<dbReference type="PRINTS" id="PR00087">
    <property type="entry name" value="LIPOXYGENASE"/>
</dbReference>
<accession>A0AAV1IJ11</accession>
<keyword evidence="4" id="KW-0443">Lipid metabolism</keyword>
<gene>
    <name evidence="7" type="ORF">CVIRNUC_010541</name>
</gene>
<dbReference type="InterPro" id="IPR020834">
    <property type="entry name" value="LipOase_CS"/>
</dbReference>
<feature type="region of interest" description="Disordered" evidence="5">
    <location>
        <begin position="825"/>
        <end position="869"/>
    </location>
</feature>
<evidence type="ECO:0000256" key="2">
    <source>
        <dbReference type="ARBA" id="ARBA00022964"/>
    </source>
</evidence>
<dbReference type="GO" id="GO:0046872">
    <property type="term" value="F:metal ion binding"/>
    <property type="evidence" value="ECO:0007669"/>
    <property type="project" value="UniProtKB-UniRule"/>
</dbReference>
<sequence length="869" mass="97374">MQLVSTEGAESAVVHTQGWPPSVATQVGNVSEMQGVQWTGSIPVPTGFGTPGALLITKTEPTKVGHLTLYISTVTASQEGGKDITFHCHSTIAVEQKERIFFPGTPQLPSQGTPDMLKLRQAELAILRGDGTPEGKMLVDTDRIYKYDTYRDLGQPWRNPSAERPTLGGAGLPFPRRLASYRPKWEKTDFESKVEDPNALLKVFVELPENCPYLPLDEQWNNTKERGFLGSAAGAILGGVKALVESRLRDFPNPKGFISLHAVDSMYQYSPLPQETKEDGNPLKFDDYFIASLRRSLQGQKDQVTTGSFNLRTALARIGDDIGTVGRFIRSRVLSWPSSSLVDLITTFPIPAVRGNRSLESFTDAEFGRQLVAGQHPCTIQAMTAQWLEGTPFTDAQVEDFLEGKSLSEHVQQGGRMFCVDYVAGFLDYMEEIDSQEMDTRFDNKRDAFLEKQRKLHAGRALLFYTNEGYLKPVAIQLISDPKDQKKDPKEQGEVYTPNDATELWTLAKAVFGNLDFLYHQVGSHYLVGHACQEPFIIAFMRHVSALHPVYKLMRPHFRNTLHVNAFGRVILTAAGTPIEALLTPGMYGMRLCSYIYKNVYSFKLANFESDLINRGMAARDAEGQRLKPVIDYPFAEDGLDIWYAMRDWFDAYLRLYYDDNGNGGKVAVMEDTEILAFWEEVKTKGHPDLAADAWPELKDIASLRDILTSIAFNGSVHHSAVNFGNYDYSAWCPNRPSMIRKAIPRKDEADKITRLKANFEEEFLSYLTEPQDAIQIAATFRILSTHAENEEYLTETEPEWIEDLSARTALKNFAQVMTDLDGKIDERNMNPKSKMRGNPGSKGAPYNLLRPKSTAGPTGRGIPYSTTI</sequence>
<keyword evidence="3" id="KW-0560">Oxidoreductase</keyword>
<keyword evidence="4" id="KW-0275">Fatty acid biosynthesis</keyword>
<dbReference type="GO" id="GO:0031408">
    <property type="term" value="P:oxylipin biosynthetic process"/>
    <property type="evidence" value="ECO:0007669"/>
    <property type="project" value="UniProtKB-UniRule"/>
</dbReference>
<evidence type="ECO:0000256" key="5">
    <source>
        <dbReference type="SAM" id="MobiDB-lite"/>
    </source>
</evidence>
<dbReference type="Gene3D" id="1.20.245.10">
    <property type="entry name" value="Lipoxygenase-1, Domain 5"/>
    <property type="match status" value="1"/>
</dbReference>
<dbReference type="PROSITE" id="PS51393">
    <property type="entry name" value="LIPOXYGENASE_3"/>
    <property type="match status" value="1"/>
</dbReference>
<dbReference type="PANTHER" id="PTHR11771">
    <property type="entry name" value="LIPOXYGENASE"/>
    <property type="match status" value="1"/>
</dbReference>
<name>A0AAV1IJ11_9CHLO</name>
<evidence type="ECO:0000256" key="3">
    <source>
        <dbReference type="ARBA" id="ARBA00023002"/>
    </source>
</evidence>
<dbReference type="GO" id="GO:0034440">
    <property type="term" value="P:lipid oxidation"/>
    <property type="evidence" value="ECO:0007669"/>
    <property type="project" value="InterPro"/>
</dbReference>
<dbReference type="PRINTS" id="PR00468">
    <property type="entry name" value="PLTLPOXGNASE"/>
</dbReference>
<keyword evidence="4" id="KW-0444">Lipid biosynthesis</keyword>
<dbReference type="Gene3D" id="4.10.375.10">
    <property type="entry name" value="Lipoxygenase-1, Domain 2"/>
    <property type="match status" value="1"/>
</dbReference>
<dbReference type="Gene3D" id="2.60.60.20">
    <property type="entry name" value="PLAT/LH2 domain"/>
    <property type="match status" value="1"/>
</dbReference>
<reference evidence="7 8" key="1">
    <citation type="submission" date="2023-10" db="EMBL/GenBank/DDBJ databases">
        <authorList>
            <person name="Maclean D."/>
            <person name="Macfadyen A."/>
        </authorList>
    </citation>
    <scope>NUCLEOTIDE SEQUENCE [LARGE SCALE GENOMIC DNA]</scope>
</reference>
<keyword evidence="2" id="KW-0223">Dioxygenase</keyword>
<comment type="function">
    <text evidence="4">Plant lipoxygenase may be involved in a number of diverse aspects of plant physiology including growth and development, pest resistance, and senescence or responses to wounding.</text>
</comment>
<evidence type="ECO:0000256" key="4">
    <source>
        <dbReference type="RuleBase" id="RU003975"/>
    </source>
</evidence>
<comment type="pathway">
    <text evidence="4">Lipid metabolism; oxylipin biosynthesis.</text>
</comment>